<evidence type="ECO:0000313" key="3">
    <source>
        <dbReference type="Proteomes" id="UP000305848"/>
    </source>
</evidence>
<keyword evidence="1" id="KW-0472">Membrane</keyword>
<comment type="caution">
    <text evidence="2">The sequence shown here is derived from an EMBL/GenBank/DDBJ whole genome shotgun (WGS) entry which is preliminary data.</text>
</comment>
<dbReference type="Pfam" id="PF13181">
    <property type="entry name" value="TPR_8"/>
    <property type="match status" value="1"/>
</dbReference>
<evidence type="ECO:0000256" key="1">
    <source>
        <dbReference type="SAM" id="Phobius"/>
    </source>
</evidence>
<dbReference type="InterPro" id="IPR037919">
    <property type="entry name" value="OGT"/>
</dbReference>
<protein>
    <submittedName>
        <fullName evidence="2">Tetratricopeptide repeat protein</fullName>
    </submittedName>
</protein>
<dbReference type="GO" id="GO:0006493">
    <property type="term" value="P:protein O-linked glycosylation"/>
    <property type="evidence" value="ECO:0007669"/>
    <property type="project" value="InterPro"/>
</dbReference>
<gene>
    <name evidence="2" type="ORF">FC093_17760</name>
</gene>
<organism evidence="2 3">
    <name type="scientific">Ilyomonas limi</name>
    <dbReference type="NCBI Taxonomy" id="2575867"/>
    <lineage>
        <taxon>Bacteria</taxon>
        <taxon>Pseudomonadati</taxon>
        <taxon>Bacteroidota</taxon>
        <taxon>Chitinophagia</taxon>
        <taxon>Chitinophagales</taxon>
        <taxon>Chitinophagaceae</taxon>
        <taxon>Ilyomonas</taxon>
    </lineage>
</organism>
<dbReference type="PANTHER" id="PTHR44366">
    <property type="entry name" value="UDP-N-ACETYLGLUCOSAMINE--PEPTIDE N-ACETYLGLUCOSAMINYLTRANSFERASE 110 KDA SUBUNIT"/>
    <property type="match status" value="1"/>
</dbReference>
<proteinExistence type="predicted"/>
<dbReference type="OrthoDB" id="5477158at2"/>
<evidence type="ECO:0000313" key="2">
    <source>
        <dbReference type="EMBL" id="TKK66105.1"/>
    </source>
</evidence>
<dbReference type="InterPro" id="IPR011990">
    <property type="entry name" value="TPR-like_helical_dom_sf"/>
</dbReference>
<dbReference type="GO" id="GO:0097363">
    <property type="term" value="F:protein O-acetylglucosaminyltransferase activity"/>
    <property type="evidence" value="ECO:0007669"/>
    <property type="project" value="TreeGrafter"/>
</dbReference>
<sequence length="447" mass="50032">MKKNILYIAMVVFSISMLFLIIYKYQQNAGNEPDNYVILERKGIAAKDPAWPQVKNQAVALIEVIQNHPEDVKPKTKLAILYIQEARITGNYTYYDKAAMKYVNDALSIDSTDFDAMLLKSLLYLSQHHFADGLELAQKIKAISPYNSYVYGLCVDGNVEMGNYKAAVDDADKMLSIRPDIRSYSRASYLREIYGNYPGAIEAMKMAVDAGYPGEEATEWARIQLGHLYENTGDLANAEMHYTIALQERPGYAYALAGLGRIAAAKKDYTKAVQYFQQADTSVMDYSFKEALAEVYRQQGNKSKADAIEKGVIAAMTKDAESGMKDANIGHYVDKELAYAYLNINDVDDAEKHALLEYNRRPDNIDVNECLAWVYYSKGEYQKAVTYIKAALKTNCKNPTLLCRAGLIYAKAGNKALAKTTLQTALQTNANITEHLKTEGKNILQAL</sequence>
<dbReference type="InterPro" id="IPR019734">
    <property type="entry name" value="TPR_rpt"/>
</dbReference>
<dbReference type="Pfam" id="PF13432">
    <property type="entry name" value="TPR_16"/>
    <property type="match status" value="2"/>
</dbReference>
<dbReference type="AlphaFoldDB" id="A0A4U3KU87"/>
<name>A0A4U3KU87_9BACT</name>
<accession>A0A4U3KU87</accession>
<keyword evidence="1" id="KW-1133">Transmembrane helix</keyword>
<keyword evidence="1" id="KW-0812">Transmembrane</keyword>
<feature type="transmembrane region" description="Helical" evidence="1">
    <location>
        <begin position="5"/>
        <end position="23"/>
    </location>
</feature>
<dbReference type="RefSeq" id="WP_137263162.1">
    <property type="nucleotide sequence ID" value="NZ_SZQL01000016.1"/>
</dbReference>
<keyword evidence="3" id="KW-1185">Reference proteome</keyword>
<dbReference type="Proteomes" id="UP000305848">
    <property type="component" value="Unassembled WGS sequence"/>
</dbReference>
<reference evidence="2 3" key="1">
    <citation type="submission" date="2019-05" db="EMBL/GenBank/DDBJ databases">
        <title>Panacibacter sp. strain 17mud1-8 Genome sequencing and assembly.</title>
        <authorList>
            <person name="Chhetri G."/>
        </authorList>
    </citation>
    <scope>NUCLEOTIDE SEQUENCE [LARGE SCALE GENOMIC DNA]</scope>
    <source>
        <strain evidence="2 3">17mud1-8</strain>
    </source>
</reference>
<dbReference type="PANTHER" id="PTHR44366:SF1">
    <property type="entry name" value="UDP-N-ACETYLGLUCOSAMINE--PEPTIDE N-ACETYLGLUCOSAMINYLTRANSFERASE 110 KDA SUBUNIT"/>
    <property type="match status" value="1"/>
</dbReference>
<dbReference type="SMART" id="SM00028">
    <property type="entry name" value="TPR"/>
    <property type="match status" value="4"/>
</dbReference>
<dbReference type="EMBL" id="SZQL01000016">
    <property type="protein sequence ID" value="TKK66105.1"/>
    <property type="molecule type" value="Genomic_DNA"/>
</dbReference>
<dbReference type="SUPFAM" id="SSF48452">
    <property type="entry name" value="TPR-like"/>
    <property type="match status" value="1"/>
</dbReference>
<dbReference type="Gene3D" id="1.25.40.10">
    <property type="entry name" value="Tetratricopeptide repeat domain"/>
    <property type="match status" value="2"/>
</dbReference>